<keyword evidence="3" id="KW-0547">Nucleotide-binding</keyword>
<feature type="region of interest" description="Disordered" evidence="6">
    <location>
        <begin position="247"/>
        <end position="316"/>
    </location>
</feature>
<sequence length="632" mass="64348">MTVIAERVRGYQLVERAGQDGPWTVHLARSAGEGTEVLVKTLACHRVDKRALKRIVRGFGFPEELAAHESVIPVLEVGATGDGRPYLVTPPHDGLTLAERPGRSLPMPLEQATGLLRAVARAVAATHAAGGAHGRVKPENVVMTGGGVVLTGYAMSALMSIVELPDGTLPSVHASPEELEGHPPVPASDVYALASMAYELLAGRPAFALDGPGSTARFVLGVLTEAPPPLPATVPADLAAILTKSMSKDPGARPSADDLAAAASSSRPRASVHPLSPAEAGQPSAPLLPLGEASHPSTPRFPPTEASHPSTARLPTANAGRPLAARLSADLGQPLTARPPMVEGQASHEQSGPRELVWTVDPDRSQVSPPAGPQPFLPPAPEAAPASPSPARPGGRSSKVPLFVAGASALAVLVGVGSVALAMSARTTADGQPAAATGTSDDTSGTHSDGTSGTQSDGGTTQGTDPTQNTGTTAPDGSATDAPSQADQQPSKLPTASDESRQPDAATDPPARQTANPATVAAYRPKSLKLVSDNGTTVTLSWKAERKNGYPMIIQQAPGDRLMSATSGGNTYTVGGLDATIGYCFKVGSVVTLGQPSSVAWSSTLCIRGAAEASPQDDEVQPPIVLPLATPS</sequence>
<name>A0ABW1CE02_9ACTN</name>
<dbReference type="EMBL" id="JBHSPA010000011">
    <property type="protein sequence ID" value="MFC5823940.1"/>
    <property type="molecule type" value="Genomic_DNA"/>
</dbReference>
<dbReference type="SUPFAM" id="SSF56112">
    <property type="entry name" value="Protein kinase-like (PK-like)"/>
    <property type="match status" value="1"/>
</dbReference>
<keyword evidence="5" id="KW-0067">ATP-binding</keyword>
<dbReference type="PANTHER" id="PTHR43671">
    <property type="entry name" value="SERINE/THREONINE-PROTEIN KINASE NEK"/>
    <property type="match status" value="1"/>
</dbReference>
<feature type="region of interest" description="Disordered" evidence="6">
    <location>
        <begin position="427"/>
        <end position="521"/>
    </location>
</feature>
<dbReference type="RefSeq" id="WP_379513470.1">
    <property type="nucleotide sequence ID" value="NZ_JBHSPA010000011.1"/>
</dbReference>
<feature type="region of interest" description="Disordered" evidence="6">
    <location>
        <begin position="334"/>
        <end position="353"/>
    </location>
</feature>
<keyword evidence="2" id="KW-0808">Transferase</keyword>
<evidence type="ECO:0000256" key="1">
    <source>
        <dbReference type="ARBA" id="ARBA00012513"/>
    </source>
</evidence>
<dbReference type="Proteomes" id="UP001596058">
    <property type="component" value="Unassembled WGS sequence"/>
</dbReference>
<dbReference type="EC" id="2.7.11.1" evidence="1"/>
<evidence type="ECO:0000256" key="6">
    <source>
        <dbReference type="SAM" id="MobiDB-lite"/>
    </source>
</evidence>
<dbReference type="PROSITE" id="PS50011">
    <property type="entry name" value="PROTEIN_KINASE_DOM"/>
    <property type="match status" value="1"/>
</dbReference>
<keyword evidence="9" id="KW-1185">Reference proteome</keyword>
<dbReference type="InterPro" id="IPR011009">
    <property type="entry name" value="Kinase-like_dom_sf"/>
</dbReference>
<dbReference type="InterPro" id="IPR050660">
    <property type="entry name" value="NEK_Ser/Thr_kinase"/>
</dbReference>
<proteinExistence type="predicted"/>
<dbReference type="PANTHER" id="PTHR43671:SF13">
    <property type="entry name" value="SERINE_THREONINE-PROTEIN KINASE NEK2"/>
    <property type="match status" value="1"/>
</dbReference>
<feature type="compositionally biased region" description="Pro residues" evidence="6">
    <location>
        <begin position="370"/>
        <end position="391"/>
    </location>
</feature>
<feature type="region of interest" description="Disordered" evidence="6">
    <location>
        <begin position="612"/>
        <end position="632"/>
    </location>
</feature>
<protein>
    <recommendedName>
        <fullName evidence="1">non-specific serine/threonine protein kinase</fullName>
        <ecNumber evidence="1">2.7.11.1</ecNumber>
    </recommendedName>
</protein>
<dbReference type="Pfam" id="PF00069">
    <property type="entry name" value="Pkinase"/>
    <property type="match status" value="1"/>
</dbReference>
<evidence type="ECO:0000256" key="4">
    <source>
        <dbReference type="ARBA" id="ARBA00022777"/>
    </source>
</evidence>
<comment type="caution">
    <text evidence="8">The sequence shown here is derived from an EMBL/GenBank/DDBJ whole genome shotgun (WGS) entry which is preliminary data.</text>
</comment>
<dbReference type="InterPro" id="IPR036116">
    <property type="entry name" value="FN3_sf"/>
</dbReference>
<feature type="region of interest" description="Disordered" evidence="6">
    <location>
        <begin position="362"/>
        <end position="397"/>
    </location>
</feature>
<feature type="compositionally biased region" description="Low complexity" evidence="6">
    <location>
        <begin position="252"/>
        <end position="271"/>
    </location>
</feature>
<reference evidence="9" key="1">
    <citation type="journal article" date="2019" name="Int. J. Syst. Evol. Microbiol.">
        <title>The Global Catalogue of Microorganisms (GCM) 10K type strain sequencing project: providing services to taxonomists for standard genome sequencing and annotation.</title>
        <authorList>
            <consortium name="The Broad Institute Genomics Platform"/>
            <consortium name="The Broad Institute Genome Sequencing Center for Infectious Disease"/>
            <person name="Wu L."/>
            <person name="Ma J."/>
        </authorList>
    </citation>
    <scope>NUCLEOTIDE SEQUENCE [LARGE SCALE GENOMIC DNA]</scope>
    <source>
        <strain evidence="9">CCUG 53903</strain>
    </source>
</reference>
<dbReference type="SUPFAM" id="SSF49265">
    <property type="entry name" value="Fibronectin type III"/>
    <property type="match status" value="1"/>
</dbReference>
<organism evidence="8 9">
    <name type="scientific">Nonomuraea insulae</name>
    <dbReference type="NCBI Taxonomy" id="1616787"/>
    <lineage>
        <taxon>Bacteria</taxon>
        <taxon>Bacillati</taxon>
        <taxon>Actinomycetota</taxon>
        <taxon>Actinomycetes</taxon>
        <taxon>Streptosporangiales</taxon>
        <taxon>Streptosporangiaceae</taxon>
        <taxon>Nonomuraea</taxon>
    </lineage>
</organism>
<evidence type="ECO:0000259" key="7">
    <source>
        <dbReference type="PROSITE" id="PS50011"/>
    </source>
</evidence>
<keyword evidence="4 8" id="KW-0418">Kinase</keyword>
<evidence type="ECO:0000256" key="3">
    <source>
        <dbReference type="ARBA" id="ARBA00022741"/>
    </source>
</evidence>
<dbReference type="Gene3D" id="1.10.510.10">
    <property type="entry name" value="Transferase(Phosphotransferase) domain 1"/>
    <property type="match status" value="1"/>
</dbReference>
<dbReference type="InterPro" id="IPR000719">
    <property type="entry name" value="Prot_kinase_dom"/>
</dbReference>
<dbReference type="SMART" id="SM00220">
    <property type="entry name" value="S_TKc"/>
    <property type="match status" value="1"/>
</dbReference>
<feature type="compositionally biased region" description="Low complexity" evidence="6">
    <location>
        <begin position="437"/>
        <end position="473"/>
    </location>
</feature>
<accession>A0ABW1CE02</accession>
<evidence type="ECO:0000313" key="8">
    <source>
        <dbReference type="EMBL" id="MFC5823940.1"/>
    </source>
</evidence>
<feature type="domain" description="Protein kinase" evidence="7">
    <location>
        <begin position="11"/>
        <end position="276"/>
    </location>
</feature>
<evidence type="ECO:0000256" key="2">
    <source>
        <dbReference type="ARBA" id="ARBA00022679"/>
    </source>
</evidence>
<evidence type="ECO:0000313" key="9">
    <source>
        <dbReference type="Proteomes" id="UP001596058"/>
    </source>
</evidence>
<dbReference type="GO" id="GO:0016301">
    <property type="term" value="F:kinase activity"/>
    <property type="evidence" value="ECO:0007669"/>
    <property type="project" value="UniProtKB-KW"/>
</dbReference>
<evidence type="ECO:0000256" key="5">
    <source>
        <dbReference type="ARBA" id="ARBA00022840"/>
    </source>
</evidence>
<gene>
    <name evidence="8" type="ORF">ACFPZ3_08775</name>
</gene>
<feature type="compositionally biased region" description="Polar residues" evidence="6">
    <location>
        <begin position="481"/>
        <end position="494"/>
    </location>
</feature>
<dbReference type="Gene3D" id="3.30.200.20">
    <property type="entry name" value="Phosphorylase Kinase, domain 1"/>
    <property type="match status" value="1"/>
</dbReference>